<gene>
    <name evidence="5" type="ORF">BST20_03950</name>
    <name evidence="4" type="ORF">MBRA_05050</name>
</gene>
<dbReference type="Proteomes" id="UP000467379">
    <property type="component" value="Chromosome"/>
</dbReference>
<reference evidence="4" key="3">
    <citation type="submission" date="2020-02" db="EMBL/GenBank/DDBJ databases">
        <authorList>
            <person name="Matsumoto Y."/>
            <person name="Kinjo T."/>
            <person name="Motooka D."/>
            <person name="Nabeya D."/>
            <person name="Jung N."/>
            <person name="Uechi K."/>
            <person name="Horii T."/>
            <person name="Iida T."/>
            <person name="Fujita J."/>
            <person name="Nakamura S."/>
        </authorList>
    </citation>
    <scope>NUCLEOTIDE SEQUENCE</scope>
    <source>
        <strain evidence="4">JCM 12687</strain>
    </source>
</reference>
<reference evidence="5 6" key="1">
    <citation type="submission" date="2016-12" db="EMBL/GenBank/DDBJ databases">
        <title>The new phylogeny of genus Mycobacterium.</title>
        <authorList>
            <person name="Tortoli E."/>
            <person name="Trovato A."/>
            <person name="Cirillo D.M."/>
        </authorList>
    </citation>
    <scope>NUCLEOTIDE SEQUENCE [LARGE SCALE GENOMIC DNA]</scope>
    <source>
        <strain evidence="5 6">DSM 44624</strain>
    </source>
</reference>
<keyword evidence="7" id="KW-1185">Reference proteome</keyword>
<evidence type="ECO:0000313" key="5">
    <source>
        <dbReference type="EMBL" id="ORA41276.1"/>
    </source>
</evidence>
<evidence type="ECO:0000256" key="1">
    <source>
        <dbReference type="SAM" id="MobiDB-lite"/>
    </source>
</evidence>
<dbReference type="EMBL" id="MVHM01000001">
    <property type="protein sequence ID" value="ORA41276.1"/>
    <property type="molecule type" value="Genomic_DNA"/>
</dbReference>
<evidence type="ECO:0000313" key="7">
    <source>
        <dbReference type="Proteomes" id="UP000467379"/>
    </source>
</evidence>
<evidence type="ECO:0000313" key="6">
    <source>
        <dbReference type="Proteomes" id="UP000192441"/>
    </source>
</evidence>
<dbReference type="Pfam" id="PF16751">
    <property type="entry name" value="RsdA_SigD_bd"/>
    <property type="match status" value="1"/>
</dbReference>
<evidence type="ECO:0000256" key="2">
    <source>
        <dbReference type="SAM" id="Phobius"/>
    </source>
</evidence>
<protein>
    <recommendedName>
        <fullName evidence="3">Anti-sigma-D factor RsdA sigma factor binding region domain-containing protein</fullName>
    </recommendedName>
</protein>
<keyword evidence="2" id="KW-0812">Transmembrane</keyword>
<accession>A0A7I7VZB6</accession>
<dbReference type="AlphaFoldDB" id="A0A7I7VZB6"/>
<dbReference type="RefSeq" id="WP_083130051.1">
    <property type="nucleotide sequence ID" value="NZ_AP022606.1"/>
</dbReference>
<proteinExistence type="predicted"/>
<evidence type="ECO:0000313" key="4">
    <source>
        <dbReference type="EMBL" id="BBZ10310.1"/>
    </source>
</evidence>
<dbReference type="OrthoDB" id="4762520at2"/>
<dbReference type="Gene3D" id="6.10.250.1300">
    <property type="match status" value="1"/>
</dbReference>
<keyword evidence="2" id="KW-1133">Transmembrane helix</keyword>
<dbReference type="InterPro" id="IPR031928">
    <property type="entry name" value="RsdA_SigD-bd"/>
</dbReference>
<dbReference type="EMBL" id="AP022606">
    <property type="protein sequence ID" value="BBZ10310.1"/>
    <property type="molecule type" value="Genomic_DNA"/>
</dbReference>
<keyword evidence="2" id="KW-0472">Membrane</keyword>
<reference evidence="4 7" key="2">
    <citation type="journal article" date="2019" name="Emerg. Microbes Infect.">
        <title>Comprehensive subspecies identification of 175 nontuberculous mycobacteria species based on 7547 genomic profiles.</title>
        <authorList>
            <person name="Matsumoto Y."/>
            <person name="Kinjo T."/>
            <person name="Motooka D."/>
            <person name="Nabeya D."/>
            <person name="Jung N."/>
            <person name="Uechi K."/>
            <person name="Horii T."/>
            <person name="Iida T."/>
            <person name="Fujita J."/>
            <person name="Nakamura S."/>
        </authorList>
    </citation>
    <scope>NUCLEOTIDE SEQUENCE [LARGE SCALE GENOMIC DNA]</scope>
    <source>
        <strain evidence="4 7">JCM 12687</strain>
    </source>
</reference>
<feature type="domain" description="Anti-sigma-D factor RsdA sigma factor binding region" evidence="3">
    <location>
        <begin position="8"/>
        <end position="53"/>
    </location>
</feature>
<sequence length="301" mass="30704">MPDFSQPDLAAVARTDRLLDALATRSPVDLSEPGDEALAALLADWRDDLRWPPASALVSDREALAALQQGLAERPPNRRRLALAGSVAAAVLTLGGFGAMVGGAQPGDALFGVHTLLFGEPASVHDDRVELAAKTEIEQVQQMINQGQWAQAQDKLASLSTSVQSVNDSTRKQNLIDQVNQLNAKVSTRDPNATAAPSSAPNPVVAPATSATTTSVSASESSSEPTTTPTSLPTSTTTSSTPATNTSTASEAATTSPTSTSATTTSVSASPSPERATTQPSTAAATTPSQPTSSASTSTSP</sequence>
<dbReference type="Proteomes" id="UP000192441">
    <property type="component" value="Unassembled WGS sequence"/>
</dbReference>
<evidence type="ECO:0000259" key="3">
    <source>
        <dbReference type="Pfam" id="PF16751"/>
    </source>
</evidence>
<feature type="compositionally biased region" description="Low complexity" evidence="1">
    <location>
        <begin position="191"/>
        <end position="301"/>
    </location>
</feature>
<feature type="region of interest" description="Disordered" evidence="1">
    <location>
        <begin position="188"/>
        <end position="301"/>
    </location>
</feature>
<organism evidence="5 6">
    <name type="scientific">Mycobacterium branderi</name>
    <dbReference type="NCBI Taxonomy" id="43348"/>
    <lineage>
        <taxon>Bacteria</taxon>
        <taxon>Bacillati</taxon>
        <taxon>Actinomycetota</taxon>
        <taxon>Actinomycetes</taxon>
        <taxon>Mycobacteriales</taxon>
        <taxon>Mycobacteriaceae</taxon>
        <taxon>Mycobacterium</taxon>
    </lineage>
</organism>
<name>A0A7I7VZB6_9MYCO</name>
<feature type="transmembrane region" description="Helical" evidence="2">
    <location>
        <begin position="81"/>
        <end position="101"/>
    </location>
</feature>